<reference evidence="3 4" key="1">
    <citation type="submission" date="2019-07" db="EMBL/GenBank/DDBJ databases">
        <title>Whole genome shotgun sequence of Pseudonocardia sulfidoxydans NBRC 16205.</title>
        <authorList>
            <person name="Hosoyama A."/>
            <person name="Uohara A."/>
            <person name="Ohji S."/>
            <person name="Ichikawa N."/>
        </authorList>
    </citation>
    <scope>NUCLEOTIDE SEQUENCE [LARGE SCALE GENOMIC DNA]</scope>
    <source>
        <strain evidence="3 4">NBRC 16205</strain>
    </source>
</reference>
<dbReference type="Proteomes" id="UP000321685">
    <property type="component" value="Unassembled WGS sequence"/>
</dbReference>
<comment type="similarity">
    <text evidence="1">Belongs to the aldolase class II family.</text>
</comment>
<dbReference type="SUPFAM" id="SSF53639">
    <property type="entry name" value="AraD/HMP-PK domain-like"/>
    <property type="match status" value="1"/>
</dbReference>
<evidence type="ECO:0000259" key="2">
    <source>
        <dbReference type="SMART" id="SM01007"/>
    </source>
</evidence>
<proteinExistence type="inferred from homology"/>
<feature type="domain" description="Class II aldolase/adducin N-terminal" evidence="2">
    <location>
        <begin position="27"/>
        <end position="204"/>
    </location>
</feature>
<accession>A0A511D9X6</accession>
<evidence type="ECO:0000313" key="4">
    <source>
        <dbReference type="Proteomes" id="UP000321685"/>
    </source>
</evidence>
<dbReference type="EMBL" id="BJVJ01000003">
    <property type="protein sequence ID" value="GEL21596.1"/>
    <property type="molecule type" value="Genomic_DNA"/>
</dbReference>
<protein>
    <submittedName>
        <fullName evidence="3">Class II aldolase</fullName>
    </submittedName>
</protein>
<dbReference type="GO" id="GO:0005856">
    <property type="term" value="C:cytoskeleton"/>
    <property type="evidence" value="ECO:0007669"/>
    <property type="project" value="TreeGrafter"/>
</dbReference>
<dbReference type="Pfam" id="PF00596">
    <property type="entry name" value="Aldolase_II"/>
    <property type="match status" value="1"/>
</dbReference>
<gene>
    <name evidence="3" type="ORF">PSU4_05500</name>
</gene>
<sequence>MSLTESEKAPTTATGVKAVVSESDPRFQIAASRRILHREGLDSQVGGHVSLRVPGEEAFLVTPFQYFDETLPEHVSKVGFDLKVIEQGTLPASPGINFHASIYSARPDVNCVIHTHAKNMAVLSTTGEPFGMYYDYASLLLDDVVPWTDDPNLVPSEEGDLMVAQLGGKKALLMGHHGSLHVGDTLERVTMEALIMEMCAGYQLAAMAVNGKQLDRRIAESYRGAYLKNEFREQMWIANYRRLLRSDPDLFATLKQD</sequence>
<dbReference type="PANTHER" id="PTHR10672">
    <property type="entry name" value="ADDUCIN"/>
    <property type="match status" value="1"/>
</dbReference>
<comment type="caution">
    <text evidence="3">The sequence shown here is derived from an EMBL/GenBank/DDBJ whole genome shotgun (WGS) entry which is preliminary data.</text>
</comment>
<name>A0A511D9X6_9PSEU</name>
<dbReference type="GO" id="GO:0051015">
    <property type="term" value="F:actin filament binding"/>
    <property type="evidence" value="ECO:0007669"/>
    <property type="project" value="TreeGrafter"/>
</dbReference>
<keyword evidence="4" id="KW-1185">Reference proteome</keyword>
<dbReference type="InterPro" id="IPR051017">
    <property type="entry name" value="Aldolase-II_Adducin_sf"/>
</dbReference>
<dbReference type="RefSeq" id="WP_186816705.1">
    <property type="nucleotide sequence ID" value="NZ_BJVJ01000003.1"/>
</dbReference>
<dbReference type="InterPro" id="IPR001303">
    <property type="entry name" value="Aldolase_II/adducin_N"/>
</dbReference>
<dbReference type="AlphaFoldDB" id="A0A511D9X6"/>
<dbReference type="PANTHER" id="PTHR10672:SF3">
    <property type="entry name" value="PROTEIN HU-LI TAI SHAO"/>
    <property type="match status" value="1"/>
</dbReference>
<evidence type="ECO:0000313" key="3">
    <source>
        <dbReference type="EMBL" id="GEL21596.1"/>
    </source>
</evidence>
<evidence type="ECO:0000256" key="1">
    <source>
        <dbReference type="ARBA" id="ARBA00037961"/>
    </source>
</evidence>
<organism evidence="3 4">
    <name type="scientific">Pseudonocardia sulfidoxydans NBRC 16205</name>
    <dbReference type="NCBI Taxonomy" id="1223511"/>
    <lineage>
        <taxon>Bacteria</taxon>
        <taxon>Bacillati</taxon>
        <taxon>Actinomycetota</taxon>
        <taxon>Actinomycetes</taxon>
        <taxon>Pseudonocardiales</taxon>
        <taxon>Pseudonocardiaceae</taxon>
        <taxon>Pseudonocardia</taxon>
    </lineage>
</organism>
<dbReference type="SMART" id="SM01007">
    <property type="entry name" value="Aldolase_II"/>
    <property type="match status" value="1"/>
</dbReference>
<dbReference type="Gene3D" id="3.40.225.10">
    <property type="entry name" value="Class II aldolase/adducin N-terminal domain"/>
    <property type="match status" value="1"/>
</dbReference>
<dbReference type="InterPro" id="IPR036409">
    <property type="entry name" value="Aldolase_II/adducin_N_sf"/>
</dbReference>